<evidence type="ECO:0000256" key="2">
    <source>
        <dbReference type="SAM" id="SignalP"/>
    </source>
</evidence>
<feature type="region of interest" description="Disordered" evidence="1">
    <location>
        <begin position="268"/>
        <end position="290"/>
    </location>
</feature>
<feature type="compositionally biased region" description="Basic and acidic residues" evidence="1">
    <location>
        <begin position="437"/>
        <end position="446"/>
    </location>
</feature>
<dbReference type="OrthoDB" id="4135936at2759"/>
<name>A0A438NCZ6_EXOME</name>
<dbReference type="AlphaFoldDB" id="A0A438NCZ6"/>
<evidence type="ECO:0000313" key="3">
    <source>
        <dbReference type="EMBL" id="RVX73515.1"/>
    </source>
</evidence>
<feature type="region of interest" description="Disordered" evidence="1">
    <location>
        <begin position="420"/>
        <end position="446"/>
    </location>
</feature>
<dbReference type="VEuPathDB" id="FungiDB:PV10_06493"/>
<proteinExistence type="predicted"/>
<evidence type="ECO:0000313" key="4">
    <source>
        <dbReference type="Proteomes" id="UP000288859"/>
    </source>
</evidence>
<organism evidence="3 4">
    <name type="scientific">Exophiala mesophila</name>
    <name type="common">Black yeast-like fungus</name>
    <dbReference type="NCBI Taxonomy" id="212818"/>
    <lineage>
        <taxon>Eukaryota</taxon>
        <taxon>Fungi</taxon>
        <taxon>Dikarya</taxon>
        <taxon>Ascomycota</taxon>
        <taxon>Pezizomycotina</taxon>
        <taxon>Eurotiomycetes</taxon>
        <taxon>Chaetothyriomycetidae</taxon>
        <taxon>Chaetothyriales</taxon>
        <taxon>Herpotrichiellaceae</taxon>
        <taxon>Exophiala</taxon>
    </lineage>
</organism>
<dbReference type="Proteomes" id="UP000288859">
    <property type="component" value="Unassembled WGS sequence"/>
</dbReference>
<reference evidence="3 4" key="1">
    <citation type="submission" date="2017-03" db="EMBL/GenBank/DDBJ databases">
        <title>Genomes of endolithic fungi from Antarctica.</title>
        <authorList>
            <person name="Coleine C."/>
            <person name="Masonjones S."/>
            <person name="Stajich J.E."/>
        </authorList>
    </citation>
    <scope>NUCLEOTIDE SEQUENCE [LARGE SCALE GENOMIC DNA]</scope>
    <source>
        <strain evidence="3 4">CCFEE 6314</strain>
    </source>
</reference>
<keyword evidence="2" id="KW-0732">Signal</keyword>
<dbReference type="EMBL" id="NAJM01000007">
    <property type="protein sequence ID" value="RVX73515.1"/>
    <property type="molecule type" value="Genomic_DNA"/>
</dbReference>
<feature type="region of interest" description="Disordered" evidence="1">
    <location>
        <begin position="121"/>
        <end position="154"/>
    </location>
</feature>
<comment type="caution">
    <text evidence="3">The sequence shown here is derived from an EMBL/GenBank/DDBJ whole genome shotgun (WGS) entry which is preliminary data.</text>
</comment>
<gene>
    <name evidence="3" type="ORF">B0A52_02403</name>
</gene>
<feature type="chain" id="PRO_5019080725" evidence="2">
    <location>
        <begin position="24"/>
        <end position="446"/>
    </location>
</feature>
<evidence type="ECO:0000256" key="1">
    <source>
        <dbReference type="SAM" id="MobiDB-lite"/>
    </source>
</evidence>
<protein>
    <submittedName>
        <fullName evidence="3">Uncharacterized protein</fullName>
    </submittedName>
</protein>
<feature type="signal peptide" evidence="2">
    <location>
        <begin position="1"/>
        <end position="23"/>
    </location>
</feature>
<sequence>MYTILFSRVLLASLLSQISLTLAADPVPNIIPGETTDHEKIARFKNIIENKVQQPTADILLDGDAAWRELFKGGQKWGNLTNGFGGGEPLNAVCSAECRACAQGCNPACCLVGGSVITVRPRPEDDSGRRGNRPSGGPSRPGSRPAKPLPPGIPRPLPNPDATCPCHCENTCPAWIQAICCFTPDFAGPEDSASVEAEADKVEFQRVAAAAAAVEPDNDSQTPLVPAPQPRIPRLPWLPESCPCTCEASCPAHVQAICCLTGGSLSRNRPSEDNLVPPEKQDGDTAQPPQVTNLQHTIPLIVQTGPTSPSPDSPVTILSLANLTIFPSYITMDIVVGLSRTSEIKPNAAGDGAEIALTVLVGPDGQEKAYNQSFVVVDGSNLAEKEGVVVGVGFLSRVGALELASGWGGKEEITGVPLLTGTKVEEGGDGNAGKGGSDGKRLRDEL</sequence>
<accession>A0A438NCZ6</accession>
<feature type="compositionally biased region" description="Low complexity" evidence="1">
    <location>
        <begin position="133"/>
        <end position="146"/>
    </location>
</feature>